<proteinExistence type="predicted"/>
<evidence type="ECO:0000313" key="2">
    <source>
        <dbReference type="Proteomes" id="UP000006898"/>
    </source>
</evidence>
<dbReference type="KEGG" id="mox:DAMO_1569"/>
<protein>
    <submittedName>
        <fullName evidence="1">Uncharacterized protein</fullName>
    </submittedName>
</protein>
<accession>D5MFU8</accession>
<dbReference type="eggNOG" id="COG3712">
    <property type="taxonomic scope" value="Bacteria"/>
</dbReference>
<evidence type="ECO:0000313" key="1">
    <source>
        <dbReference type="EMBL" id="CBE68629.1"/>
    </source>
</evidence>
<name>D5MFU8_METO1</name>
<dbReference type="AlphaFoldDB" id="D5MFU8"/>
<reference evidence="1 2" key="1">
    <citation type="journal article" date="2010" name="Nature">
        <title>Nitrite-driven anaerobic methane oxidation by oxygenic bacteria.</title>
        <authorList>
            <person name="Ettwig K.F."/>
            <person name="Butler M.K."/>
            <person name="Le Paslier D."/>
            <person name="Pelletier E."/>
            <person name="Mangenot S."/>
            <person name="Kuypers M.M.M."/>
            <person name="Schreiber F."/>
            <person name="Dutilh B.E."/>
            <person name="Zedelius J."/>
            <person name="de Beer D."/>
            <person name="Gloerich J."/>
            <person name="Wessels H.J.C.T."/>
            <person name="van Allen T."/>
            <person name="Luesken F."/>
            <person name="Wu M."/>
            <person name="van de Pas-Schoonen K.T."/>
            <person name="Op den Camp H.J.M."/>
            <person name="Janssen-Megens E.M."/>
            <person name="Francoijs K-J."/>
            <person name="Stunnenberg H."/>
            <person name="Weissenbach J."/>
            <person name="Jetten M.S.M."/>
            <person name="Strous M."/>
        </authorList>
    </citation>
    <scope>NUCLEOTIDE SEQUENCE [LARGE SCALE GENOMIC DNA]</scope>
</reference>
<dbReference type="Proteomes" id="UP000006898">
    <property type="component" value="Chromosome"/>
</dbReference>
<dbReference type="EMBL" id="FP565575">
    <property type="protein sequence ID" value="CBE68629.1"/>
    <property type="molecule type" value="Genomic_DNA"/>
</dbReference>
<gene>
    <name evidence="1" type="ORF">DAMO_1569</name>
</gene>
<dbReference type="HOGENOM" id="CLU_1084567_0_0_0"/>
<organism evidence="1 2">
    <name type="scientific">Methylomirabilis oxygeniifera</name>
    <dbReference type="NCBI Taxonomy" id="671143"/>
    <lineage>
        <taxon>Bacteria</taxon>
        <taxon>Candidatus Methylomirabilota</taxon>
        <taxon>Candidatus Methylomirabilia</taxon>
        <taxon>Candidatus Methylomirabilales</taxon>
        <taxon>Candidatus Methylomirabilaceae</taxon>
        <taxon>Candidatus Methylomirabilis</taxon>
    </lineage>
</organism>
<sequence>MHSTFHDRLFLTRCTYTILTGLLVWSMAVIAPPVASATEPPLGLATGSKDVQTTVNGKQWATLPNSSTPTHEGTLIRTGKGMASVLLKDGTQLELQQRTLVELSGLQTAPIVKIAVGQVLFRVPMSSHATFVTPSVHYQTENGNTGDRPAVVKAKATTASVADSVGTIVVNLRGGSRLDLQQGEILAKSRSDPGIHIVKTGQSVYIPLLGTSDPDFGVLLAQALPDEAADEADPTTFDTIGIETEGVSCSPLPRRK</sequence>
<dbReference type="STRING" id="671143.DAMO_1569"/>